<dbReference type="PANTHER" id="PTHR20836">
    <property type="entry name" value="DIHYDRODIPICOLINATE REDUCTASE"/>
    <property type="match status" value="1"/>
</dbReference>
<comment type="similarity">
    <text evidence="1 13">Belongs to the DapB family.</text>
</comment>
<evidence type="ECO:0000256" key="5">
    <source>
        <dbReference type="ARBA" id="ARBA00022915"/>
    </source>
</evidence>
<evidence type="ECO:0000256" key="7">
    <source>
        <dbReference type="ARBA" id="ARBA00023027"/>
    </source>
</evidence>
<dbReference type="InterPro" id="IPR036291">
    <property type="entry name" value="NAD(P)-bd_dom_sf"/>
</dbReference>
<sequence>MRVLVTGFLGRMGSTSAKMVVDHEGFELVALVNTDLDQHVDAVTAWSKEAPVFASIEEAIEQVDIDVAIDFTVPAAAFANTKYYIDHNIHPVIGTTGFTDEEIDQLTQLSAAKKLGGLIAPNFAIGSVLMQIFSAKAAKYLPDVEITEIHHNQKLDAPSGTAEKTAKLIYEARGEHVSGHPDEKETMPGARGADFHGIRIHSLRLPGYNSHQIVQFGGVGEALTIRQDSFDRSSYMPGVALAVEKVANLQGLVYGLEHLLDD</sequence>
<evidence type="ECO:0000259" key="15">
    <source>
        <dbReference type="Pfam" id="PF05173"/>
    </source>
</evidence>
<evidence type="ECO:0000256" key="6">
    <source>
        <dbReference type="ARBA" id="ARBA00023002"/>
    </source>
</evidence>
<dbReference type="CDD" id="cd02274">
    <property type="entry name" value="DHDPR_N"/>
    <property type="match status" value="1"/>
</dbReference>
<keyword evidence="6 13" id="KW-0560">Oxidoreductase</keyword>
<dbReference type="InterPro" id="IPR022664">
    <property type="entry name" value="DapB_N_CS"/>
</dbReference>
<keyword evidence="2 13" id="KW-0963">Cytoplasm</keyword>
<dbReference type="EMBL" id="RKMG01000005">
    <property type="protein sequence ID" value="RPA61260.1"/>
    <property type="molecule type" value="Genomic_DNA"/>
</dbReference>
<dbReference type="AlphaFoldDB" id="A0A3N4GRK1"/>
<keyword evidence="4 13" id="KW-0521">NADP</keyword>
<keyword evidence="17" id="KW-1185">Reference proteome</keyword>
<feature type="binding site" evidence="13">
    <location>
        <position position="151"/>
    </location>
    <ligand>
        <name>(S)-2,3,4,5-tetrahydrodipicolinate</name>
        <dbReference type="ChEBI" id="CHEBI:16845"/>
    </ligand>
</feature>
<dbReference type="HAMAP" id="MF_00102">
    <property type="entry name" value="DapB"/>
    <property type="match status" value="1"/>
</dbReference>
<dbReference type="GO" id="GO:0016726">
    <property type="term" value="F:oxidoreductase activity, acting on CH or CH2 groups, NAD or NADP as acceptor"/>
    <property type="evidence" value="ECO:0007669"/>
    <property type="project" value="UniProtKB-UniRule"/>
</dbReference>
<dbReference type="InterPro" id="IPR022663">
    <property type="entry name" value="DapB_C"/>
</dbReference>
<organism evidence="16 17">
    <name type="scientific">Aerococcus agrisoli</name>
    <dbReference type="NCBI Taxonomy" id="2487350"/>
    <lineage>
        <taxon>Bacteria</taxon>
        <taxon>Bacillati</taxon>
        <taxon>Bacillota</taxon>
        <taxon>Bacilli</taxon>
        <taxon>Lactobacillales</taxon>
        <taxon>Aerococcaceae</taxon>
        <taxon>Aerococcus</taxon>
    </lineage>
</organism>
<evidence type="ECO:0000313" key="17">
    <source>
        <dbReference type="Proteomes" id="UP000273977"/>
    </source>
</evidence>
<evidence type="ECO:0000256" key="2">
    <source>
        <dbReference type="ARBA" id="ARBA00022490"/>
    </source>
</evidence>
<feature type="active site" description="Proton donor" evidence="13">
    <location>
        <position position="154"/>
    </location>
</feature>
<comment type="pathway">
    <text evidence="9 13">Amino-acid biosynthesis; L-lysine biosynthesis via DAP pathway; (S)-tetrahydrodipicolinate from L-aspartate: step 4/4.</text>
</comment>
<dbReference type="EC" id="1.17.1.8" evidence="10 13"/>
<dbReference type="SUPFAM" id="SSF51735">
    <property type="entry name" value="NAD(P)-binding Rossmann-fold domains"/>
    <property type="match status" value="1"/>
</dbReference>
<evidence type="ECO:0000256" key="12">
    <source>
        <dbReference type="ARBA" id="ARBA00049396"/>
    </source>
</evidence>
<dbReference type="PROSITE" id="PS01298">
    <property type="entry name" value="DAPB"/>
    <property type="match status" value="1"/>
</dbReference>
<name>A0A3N4GRK1_9LACT</name>
<protein>
    <recommendedName>
        <fullName evidence="10 13">4-hydroxy-tetrahydrodipicolinate reductase</fullName>
        <shortName evidence="13">HTPA reductase</shortName>
        <ecNumber evidence="10 13">1.17.1.8</ecNumber>
    </recommendedName>
</protein>
<evidence type="ECO:0000256" key="11">
    <source>
        <dbReference type="ARBA" id="ARBA00049080"/>
    </source>
</evidence>
<dbReference type="GO" id="GO:0005829">
    <property type="term" value="C:cytosol"/>
    <property type="evidence" value="ECO:0007669"/>
    <property type="project" value="TreeGrafter"/>
</dbReference>
<evidence type="ECO:0000256" key="4">
    <source>
        <dbReference type="ARBA" id="ARBA00022857"/>
    </source>
</evidence>
<comment type="caution">
    <text evidence="13">Was originally thought to be a dihydrodipicolinate reductase (DHDPR), catalyzing the conversion of dihydrodipicolinate to tetrahydrodipicolinate. However, it was shown in E.coli that the substrate of the enzymatic reaction is not dihydrodipicolinate (DHDP) but in fact (2S,4S)-4-hydroxy-2,3,4,5-tetrahydrodipicolinic acid (HTPA), the product released by the DapA-catalyzed reaction.</text>
</comment>
<evidence type="ECO:0000313" key="16">
    <source>
        <dbReference type="EMBL" id="RPA61260.1"/>
    </source>
</evidence>
<comment type="caution">
    <text evidence="13">Lacks conserved residue(s) required for the propagation of feature annotation.</text>
</comment>
<dbReference type="NCBIfam" id="TIGR00036">
    <property type="entry name" value="dapB"/>
    <property type="match status" value="1"/>
</dbReference>
<keyword evidence="7 13" id="KW-0520">NAD</keyword>
<feature type="domain" description="Dihydrodipicolinate reductase N-terminal" evidence="14">
    <location>
        <begin position="1"/>
        <end position="123"/>
    </location>
</feature>
<keyword evidence="8 13" id="KW-0457">Lysine biosynthesis</keyword>
<dbReference type="GO" id="GO:0009089">
    <property type="term" value="P:lysine biosynthetic process via diaminopimelate"/>
    <property type="evidence" value="ECO:0007669"/>
    <property type="project" value="UniProtKB-UniRule"/>
</dbReference>
<feature type="binding site" evidence="13">
    <location>
        <begin position="94"/>
        <end position="96"/>
    </location>
    <ligand>
        <name>NAD(+)</name>
        <dbReference type="ChEBI" id="CHEBI:57540"/>
    </ligand>
</feature>
<dbReference type="PANTHER" id="PTHR20836:SF0">
    <property type="entry name" value="4-HYDROXY-TETRAHYDRODIPICOLINATE REDUCTASE 1, CHLOROPLASTIC-RELATED"/>
    <property type="match status" value="1"/>
</dbReference>
<feature type="domain" description="Dihydrodipicolinate reductase C-terminal" evidence="15">
    <location>
        <begin position="126"/>
        <end position="260"/>
    </location>
</feature>
<evidence type="ECO:0000259" key="14">
    <source>
        <dbReference type="Pfam" id="PF01113"/>
    </source>
</evidence>
<comment type="subunit">
    <text evidence="13">Homotetramer.</text>
</comment>
<feature type="active site" description="Proton donor/acceptor" evidence="13">
    <location>
        <position position="150"/>
    </location>
</feature>
<evidence type="ECO:0000256" key="13">
    <source>
        <dbReference type="HAMAP-Rule" id="MF_00102"/>
    </source>
</evidence>
<keyword evidence="3 13" id="KW-0028">Amino-acid biosynthesis</keyword>
<dbReference type="RefSeq" id="WP_123779406.1">
    <property type="nucleotide sequence ID" value="NZ_RKMG01000005.1"/>
</dbReference>
<dbReference type="SUPFAM" id="SSF55347">
    <property type="entry name" value="Glyceraldehyde-3-phosphate dehydrogenase-like, C-terminal domain"/>
    <property type="match status" value="1"/>
</dbReference>
<evidence type="ECO:0000256" key="9">
    <source>
        <dbReference type="ARBA" id="ARBA00037922"/>
    </source>
</evidence>
<comment type="function">
    <text evidence="13">Catalyzes the conversion of 4-hydroxy-tetrahydrodipicolinate (HTPA) to tetrahydrodipicolinate.</text>
</comment>
<dbReference type="OrthoDB" id="9790352at2"/>
<dbReference type="InterPro" id="IPR000846">
    <property type="entry name" value="DapB_N"/>
</dbReference>
<dbReference type="InterPro" id="IPR023940">
    <property type="entry name" value="DHDPR_bac"/>
</dbReference>
<reference evidence="16 17" key="1">
    <citation type="submission" date="2018-11" db="EMBL/GenBank/DDBJ databases">
        <title>Aerococcus sp. SJQ22, whole genome shotgun sequence.</title>
        <authorList>
            <person name="Sun L."/>
            <person name="Gao X."/>
            <person name="Chen W."/>
            <person name="Huang K."/>
        </authorList>
    </citation>
    <scope>NUCLEOTIDE SEQUENCE [LARGE SCALE GENOMIC DNA]</scope>
    <source>
        <strain evidence="16 17">SJQ22</strain>
    </source>
</reference>
<dbReference type="PIRSF" id="PIRSF000161">
    <property type="entry name" value="DHPR"/>
    <property type="match status" value="1"/>
</dbReference>
<comment type="catalytic activity">
    <reaction evidence="11 13">
        <text>(S)-2,3,4,5-tetrahydrodipicolinate + NADP(+) + H2O = (2S,4S)-4-hydroxy-2,3,4,5-tetrahydrodipicolinate + NADPH + H(+)</text>
        <dbReference type="Rhea" id="RHEA:35331"/>
        <dbReference type="ChEBI" id="CHEBI:15377"/>
        <dbReference type="ChEBI" id="CHEBI:15378"/>
        <dbReference type="ChEBI" id="CHEBI:16845"/>
        <dbReference type="ChEBI" id="CHEBI:57783"/>
        <dbReference type="ChEBI" id="CHEBI:58349"/>
        <dbReference type="ChEBI" id="CHEBI:67139"/>
        <dbReference type="EC" id="1.17.1.8"/>
    </reaction>
</comment>
<dbReference type="Proteomes" id="UP000273977">
    <property type="component" value="Unassembled WGS sequence"/>
</dbReference>
<evidence type="ECO:0000256" key="3">
    <source>
        <dbReference type="ARBA" id="ARBA00022605"/>
    </source>
</evidence>
<comment type="caution">
    <text evidence="16">The sequence shown here is derived from an EMBL/GenBank/DDBJ whole genome shotgun (WGS) entry which is preliminary data.</text>
</comment>
<dbReference type="GO" id="GO:0008839">
    <property type="term" value="F:4-hydroxy-tetrahydrodipicolinate reductase"/>
    <property type="evidence" value="ECO:0007669"/>
    <property type="project" value="UniProtKB-UniRule"/>
</dbReference>
<dbReference type="Gene3D" id="3.40.50.720">
    <property type="entry name" value="NAD(P)-binding Rossmann-like Domain"/>
    <property type="match status" value="1"/>
</dbReference>
<dbReference type="GO" id="GO:0051287">
    <property type="term" value="F:NAD binding"/>
    <property type="evidence" value="ECO:0007669"/>
    <property type="project" value="UniProtKB-UniRule"/>
</dbReference>
<dbReference type="FunFam" id="3.30.360.10:FF:000009">
    <property type="entry name" value="4-hydroxy-tetrahydrodipicolinate reductase"/>
    <property type="match status" value="1"/>
</dbReference>
<proteinExistence type="inferred from homology"/>
<dbReference type="GO" id="GO:0050661">
    <property type="term" value="F:NADP binding"/>
    <property type="evidence" value="ECO:0007669"/>
    <property type="project" value="UniProtKB-UniRule"/>
</dbReference>
<dbReference type="GO" id="GO:0019877">
    <property type="term" value="P:diaminopimelate biosynthetic process"/>
    <property type="evidence" value="ECO:0007669"/>
    <property type="project" value="UniProtKB-UniRule"/>
</dbReference>
<dbReference type="Pfam" id="PF01113">
    <property type="entry name" value="DapB_N"/>
    <property type="match status" value="1"/>
</dbReference>
<evidence type="ECO:0000256" key="1">
    <source>
        <dbReference type="ARBA" id="ARBA00006642"/>
    </source>
</evidence>
<dbReference type="Gene3D" id="3.30.360.10">
    <property type="entry name" value="Dihydrodipicolinate Reductase, domain 2"/>
    <property type="match status" value="1"/>
</dbReference>
<comment type="catalytic activity">
    <reaction evidence="12 13">
        <text>(S)-2,3,4,5-tetrahydrodipicolinate + NAD(+) + H2O = (2S,4S)-4-hydroxy-2,3,4,5-tetrahydrodipicolinate + NADH + H(+)</text>
        <dbReference type="Rhea" id="RHEA:35323"/>
        <dbReference type="ChEBI" id="CHEBI:15377"/>
        <dbReference type="ChEBI" id="CHEBI:15378"/>
        <dbReference type="ChEBI" id="CHEBI:16845"/>
        <dbReference type="ChEBI" id="CHEBI:57540"/>
        <dbReference type="ChEBI" id="CHEBI:57945"/>
        <dbReference type="ChEBI" id="CHEBI:67139"/>
        <dbReference type="EC" id="1.17.1.8"/>
    </reaction>
</comment>
<keyword evidence="5 13" id="KW-0220">Diaminopimelate biosynthesis</keyword>
<evidence type="ECO:0000256" key="8">
    <source>
        <dbReference type="ARBA" id="ARBA00023154"/>
    </source>
</evidence>
<evidence type="ECO:0000256" key="10">
    <source>
        <dbReference type="ARBA" id="ARBA00038983"/>
    </source>
</evidence>
<dbReference type="Pfam" id="PF05173">
    <property type="entry name" value="DapB_C"/>
    <property type="match status" value="1"/>
</dbReference>
<comment type="subcellular location">
    <subcellularLocation>
        <location evidence="13">Cytoplasm</location>
    </subcellularLocation>
</comment>
<gene>
    <name evidence="13" type="primary">dapB</name>
    <name evidence="16" type="ORF">EF384_02455</name>
</gene>
<dbReference type="UniPathway" id="UPA00034">
    <property type="reaction ID" value="UER00018"/>
</dbReference>
<accession>A0A3N4GRK1</accession>
<feature type="binding site" evidence="13">
    <location>
        <begin position="160"/>
        <end position="161"/>
    </location>
    <ligand>
        <name>(S)-2,3,4,5-tetrahydrodipicolinate</name>
        <dbReference type="ChEBI" id="CHEBI:16845"/>
    </ligand>
</feature>
<feature type="binding site" evidence="13">
    <location>
        <begin position="120"/>
        <end position="123"/>
    </location>
    <ligand>
        <name>NAD(+)</name>
        <dbReference type="ChEBI" id="CHEBI:57540"/>
    </ligand>
</feature>
<feature type="binding site" evidence="13">
    <location>
        <begin position="7"/>
        <end position="12"/>
    </location>
    <ligand>
        <name>NAD(+)</name>
        <dbReference type="ChEBI" id="CHEBI:57540"/>
    </ligand>
</feature>